<name>A0A4Y8RU59_9HYPH</name>
<feature type="chain" id="PRO_5021413135" evidence="2">
    <location>
        <begin position="21"/>
        <end position="202"/>
    </location>
</feature>
<evidence type="ECO:0000256" key="1">
    <source>
        <dbReference type="SAM" id="MobiDB-lite"/>
    </source>
</evidence>
<dbReference type="EMBL" id="SOZD01000001">
    <property type="protein sequence ID" value="TFF27869.1"/>
    <property type="molecule type" value="Genomic_DNA"/>
</dbReference>
<dbReference type="Gene3D" id="3.90.1340.10">
    <property type="entry name" value="Phage tail collar domain"/>
    <property type="match status" value="1"/>
</dbReference>
<dbReference type="SUPFAM" id="SSF88874">
    <property type="entry name" value="Receptor-binding domain of short tail fibre protein gp12"/>
    <property type="match status" value="1"/>
</dbReference>
<dbReference type="AlphaFoldDB" id="A0A4Y8RU59"/>
<dbReference type="Proteomes" id="UP000298179">
    <property type="component" value="Unassembled WGS sequence"/>
</dbReference>
<dbReference type="InterPro" id="IPR011083">
    <property type="entry name" value="Phage_tail_collar_dom"/>
</dbReference>
<feature type="region of interest" description="Disordered" evidence="1">
    <location>
        <begin position="85"/>
        <end position="105"/>
    </location>
</feature>
<evidence type="ECO:0000259" key="3">
    <source>
        <dbReference type="Pfam" id="PF07484"/>
    </source>
</evidence>
<dbReference type="Pfam" id="PF07484">
    <property type="entry name" value="Collar"/>
    <property type="match status" value="1"/>
</dbReference>
<feature type="domain" description="Phage tail collar" evidence="3">
    <location>
        <begin position="27"/>
        <end position="83"/>
    </location>
</feature>
<proteinExistence type="predicted"/>
<feature type="signal peptide" evidence="2">
    <location>
        <begin position="1"/>
        <end position="20"/>
    </location>
</feature>
<gene>
    <name evidence="4" type="ORF">E3C22_02085</name>
</gene>
<accession>A0A4Y8RU59</accession>
<evidence type="ECO:0000256" key="2">
    <source>
        <dbReference type="SAM" id="SignalP"/>
    </source>
</evidence>
<sequence length="202" mass="20221">MAAATALLILGAIGTTPAAAQVDPYVGQVMLTGATFCPRGTTEANGAILPIAQNTALFSLLGTNYGGNGTSTFALPDLRGRVPIGVGQGPGLPDYSQGEQGGSVSTTLTLQNLPSHTHAATGTLSASAQPGTTASPGGNSLAASTGGTFIYRSRGSPDQALNPGSVTIAVQNAGGSQPIDNRTPYLTLRWCIALVGVFPPRN</sequence>
<evidence type="ECO:0000313" key="4">
    <source>
        <dbReference type="EMBL" id="TFF27869.1"/>
    </source>
</evidence>
<keyword evidence="2" id="KW-0732">Signal</keyword>
<dbReference type="InterPro" id="IPR037053">
    <property type="entry name" value="Phage_tail_collar_dom_sf"/>
</dbReference>
<keyword evidence="5" id="KW-1185">Reference proteome</keyword>
<evidence type="ECO:0000313" key="5">
    <source>
        <dbReference type="Proteomes" id="UP000298179"/>
    </source>
</evidence>
<organism evidence="4 5">
    <name type="scientific">Jiella endophytica</name>
    <dbReference type="NCBI Taxonomy" id="2558362"/>
    <lineage>
        <taxon>Bacteria</taxon>
        <taxon>Pseudomonadati</taxon>
        <taxon>Pseudomonadota</taxon>
        <taxon>Alphaproteobacteria</taxon>
        <taxon>Hyphomicrobiales</taxon>
        <taxon>Aurantimonadaceae</taxon>
        <taxon>Jiella</taxon>
    </lineage>
</organism>
<protein>
    <submittedName>
        <fullName evidence="4">Phage tail protein</fullName>
    </submittedName>
</protein>
<dbReference type="OrthoDB" id="9810174at2"/>
<comment type="caution">
    <text evidence="4">The sequence shown here is derived from an EMBL/GenBank/DDBJ whole genome shotgun (WGS) entry which is preliminary data.</text>
</comment>
<reference evidence="4 5" key="1">
    <citation type="submission" date="2019-03" db="EMBL/GenBank/DDBJ databases">
        <title>Jiella endophytica sp. nov., a novel endophytic bacterium isolated from root of Ficus microcarpa Linn. f.</title>
        <authorList>
            <person name="Tuo L."/>
        </authorList>
    </citation>
    <scope>NUCLEOTIDE SEQUENCE [LARGE SCALE GENOMIC DNA]</scope>
    <source>
        <strain evidence="4 5">CBS5Q-3</strain>
    </source>
</reference>